<sequence length="161" mass="17338">MRSVLEAHIGGAMKDVVVGVDTEAVLHSLVLTTQAERLSRAAFLVMLRRPHSSRCQVSNPSMVIPQCLRLFYFLFLIHGLCTVSLIDPAVCGSVRLLCEECGEAFGIPPCGWCVIFCPAQLCFQSQGLSAGEVCSTQNSALVADIICLHTTETNNPVCDPA</sequence>
<evidence type="ECO:0000313" key="2">
    <source>
        <dbReference type="Proteomes" id="UP001519460"/>
    </source>
</evidence>
<reference evidence="1 2" key="1">
    <citation type="journal article" date="2023" name="Sci. Data">
        <title>Genome assembly of the Korean intertidal mud-creeper Batillaria attramentaria.</title>
        <authorList>
            <person name="Patra A.K."/>
            <person name="Ho P.T."/>
            <person name="Jun S."/>
            <person name="Lee S.J."/>
            <person name="Kim Y."/>
            <person name="Won Y.J."/>
        </authorList>
    </citation>
    <scope>NUCLEOTIDE SEQUENCE [LARGE SCALE GENOMIC DNA]</scope>
    <source>
        <strain evidence="1">Wonlab-2016</strain>
    </source>
</reference>
<evidence type="ECO:0000313" key="1">
    <source>
        <dbReference type="EMBL" id="KAK7486827.1"/>
    </source>
</evidence>
<protein>
    <submittedName>
        <fullName evidence="1">Uncharacterized protein</fullName>
    </submittedName>
</protein>
<gene>
    <name evidence="1" type="ORF">BaRGS_00021974</name>
</gene>
<keyword evidence="2" id="KW-1185">Reference proteome</keyword>
<organism evidence="1 2">
    <name type="scientific">Batillaria attramentaria</name>
    <dbReference type="NCBI Taxonomy" id="370345"/>
    <lineage>
        <taxon>Eukaryota</taxon>
        <taxon>Metazoa</taxon>
        <taxon>Spiralia</taxon>
        <taxon>Lophotrochozoa</taxon>
        <taxon>Mollusca</taxon>
        <taxon>Gastropoda</taxon>
        <taxon>Caenogastropoda</taxon>
        <taxon>Sorbeoconcha</taxon>
        <taxon>Cerithioidea</taxon>
        <taxon>Batillariidae</taxon>
        <taxon>Batillaria</taxon>
    </lineage>
</organism>
<name>A0ABD0KIF3_9CAEN</name>
<proteinExistence type="predicted"/>
<dbReference type="EMBL" id="JACVVK020000173">
    <property type="protein sequence ID" value="KAK7486827.1"/>
    <property type="molecule type" value="Genomic_DNA"/>
</dbReference>
<dbReference type="AlphaFoldDB" id="A0ABD0KIF3"/>
<comment type="caution">
    <text evidence="1">The sequence shown here is derived from an EMBL/GenBank/DDBJ whole genome shotgun (WGS) entry which is preliminary data.</text>
</comment>
<dbReference type="Proteomes" id="UP001519460">
    <property type="component" value="Unassembled WGS sequence"/>
</dbReference>
<accession>A0ABD0KIF3</accession>